<dbReference type="PANTHER" id="PTHR13528">
    <property type="entry name" value="39S RIBOSOMAL PROTEIN L28, MITOCHONDRIAL"/>
    <property type="match status" value="1"/>
</dbReference>
<gene>
    <name evidence="5" type="ORF">OSIN01602_LOCUS4123</name>
</gene>
<dbReference type="FunFam" id="2.30.170.40:FF:000003">
    <property type="entry name" value="54S ribosomal protein L24"/>
    <property type="match status" value="1"/>
</dbReference>
<evidence type="ECO:0000256" key="4">
    <source>
        <dbReference type="ARBA" id="ARBA00035269"/>
    </source>
</evidence>
<keyword evidence="3" id="KW-0687">Ribonucleoprotein</keyword>
<evidence type="ECO:0000256" key="2">
    <source>
        <dbReference type="ARBA" id="ARBA00022980"/>
    </source>
</evidence>
<dbReference type="EMBL" id="HBGO01007350">
    <property type="protein sequence ID" value="CAD9327205.1"/>
    <property type="molecule type" value="Transcribed_RNA"/>
</dbReference>
<evidence type="ECO:0000256" key="1">
    <source>
        <dbReference type="ARBA" id="ARBA00008760"/>
    </source>
</evidence>
<evidence type="ECO:0000313" key="5">
    <source>
        <dbReference type="EMBL" id="CAD9327205.1"/>
    </source>
</evidence>
<dbReference type="AlphaFoldDB" id="A0A7S1Z364"/>
<accession>A0A7S1Z364</accession>
<proteinExistence type="inferred from homology"/>
<comment type="similarity">
    <text evidence="1">Belongs to the bacterial ribosomal protein bL28 family.</text>
</comment>
<dbReference type="GO" id="GO:0003735">
    <property type="term" value="F:structural constituent of ribosome"/>
    <property type="evidence" value="ECO:0007669"/>
    <property type="project" value="InterPro"/>
</dbReference>
<dbReference type="InterPro" id="IPR034704">
    <property type="entry name" value="Ribosomal_bL28/bL31-like_sf"/>
</dbReference>
<dbReference type="GO" id="GO:0005762">
    <property type="term" value="C:mitochondrial large ribosomal subunit"/>
    <property type="evidence" value="ECO:0007669"/>
    <property type="project" value="TreeGrafter"/>
</dbReference>
<dbReference type="PANTHER" id="PTHR13528:SF2">
    <property type="entry name" value="LARGE RIBOSOMAL SUBUNIT PROTEIN BL28M"/>
    <property type="match status" value="1"/>
</dbReference>
<organism evidence="5">
    <name type="scientific">Trieres chinensis</name>
    <name type="common">Marine centric diatom</name>
    <name type="synonym">Odontella sinensis</name>
    <dbReference type="NCBI Taxonomy" id="1514140"/>
    <lineage>
        <taxon>Eukaryota</taxon>
        <taxon>Sar</taxon>
        <taxon>Stramenopiles</taxon>
        <taxon>Ochrophyta</taxon>
        <taxon>Bacillariophyta</taxon>
        <taxon>Mediophyceae</taxon>
        <taxon>Biddulphiophycidae</taxon>
        <taxon>Eupodiscales</taxon>
        <taxon>Parodontellaceae</taxon>
        <taxon>Trieres</taxon>
    </lineage>
</organism>
<reference evidence="5" key="1">
    <citation type="submission" date="2021-01" db="EMBL/GenBank/DDBJ databases">
        <authorList>
            <person name="Corre E."/>
            <person name="Pelletier E."/>
            <person name="Niang G."/>
            <person name="Scheremetjew M."/>
            <person name="Finn R."/>
            <person name="Kale V."/>
            <person name="Holt S."/>
            <person name="Cochrane G."/>
            <person name="Meng A."/>
            <person name="Brown T."/>
            <person name="Cohen L."/>
        </authorList>
    </citation>
    <scope>NUCLEOTIDE SEQUENCE</scope>
    <source>
        <strain evidence="5">Grunow 1884</strain>
    </source>
</reference>
<dbReference type="Pfam" id="PF00830">
    <property type="entry name" value="Ribosomal_L28"/>
    <property type="match status" value="1"/>
</dbReference>
<dbReference type="Gene3D" id="2.30.170.40">
    <property type="entry name" value="Ribosomal protein L28/L24"/>
    <property type="match status" value="1"/>
</dbReference>
<dbReference type="HAMAP" id="MF_00373">
    <property type="entry name" value="Ribosomal_bL28"/>
    <property type="match status" value="1"/>
</dbReference>
<evidence type="ECO:0000256" key="3">
    <source>
        <dbReference type="ARBA" id="ARBA00023274"/>
    </source>
</evidence>
<dbReference type="InterPro" id="IPR037147">
    <property type="entry name" value="Ribosomal_bL28_sf"/>
</dbReference>
<protein>
    <recommendedName>
        <fullName evidence="4">Large ribosomal subunit protein bL28m</fullName>
    </recommendedName>
</protein>
<dbReference type="InterPro" id="IPR026569">
    <property type="entry name" value="Ribosomal_bL28"/>
</dbReference>
<dbReference type="SUPFAM" id="SSF143800">
    <property type="entry name" value="L28p-like"/>
    <property type="match status" value="1"/>
</dbReference>
<keyword evidence="2" id="KW-0689">Ribosomal protein</keyword>
<name>A0A7S1Z364_TRICV</name>
<sequence length="193" mass="21462">MLSPTVRMLSWSKQAIPGMKQGWRTTTNSWERLISTSLGGLQVGSRNGLFCCPAMALADSSGLKNISSCDALGQTRSRSNRSKRGLYDGKDIRSGNNVSFSMKKTKRKFKPNVLKKAVYSETLDEMVRFHLTASTLRSIDKAGGLDNYLLKSKHVVPGKNEGWTTKNRILQKMRTNDLRQKAAESNATEQTSN</sequence>